<evidence type="ECO:0000313" key="2">
    <source>
        <dbReference type="EMBL" id="KAF4594455.1"/>
    </source>
</evidence>
<name>A0A8H4QBD7_9HYPO</name>
<feature type="transmembrane region" description="Helical" evidence="1">
    <location>
        <begin position="143"/>
        <end position="162"/>
    </location>
</feature>
<comment type="caution">
    <text evidence="2">The sequence shown here is derived from an EMBL/GenBank/DDBJ whole genome shotgun (WGS) entry which is preliminary data.</text>
</comment>
<dbReference type="AlphaFoldDB" id="A0A8H4QBD7"/>
<keyword evidence="1" id="KW-0472">Membrane</keyword>
<proteinExistence type="predicted"/>
<gene>
    <name evidence="2" type="ORF">GQ602_000068</name>
</gene>
<evidence type="ECO:0000313" key="3">
    <source>
        <dbReference type="Proteomes" id="UP000562929"/>
    </source>
</evidence>
<evidence type="ECO:0000256" key="1">
    <source>
        <dbReference type="SAM" id="Phobius"/>
    </source>
</evidence>
<keyword evidence="1" id="KW-0812">Transmembrane</keyword>
<reference evidence="2 3" key="1">
    <citation type="journal article" date="2020" name="G3 (Bethesda)">
        <title>Genetic Underpinnings of Host Manipulation by Ophiocordyceps as Revealed by Comparative Transcriptomics.</title>
        <authorList>
            <person name="Will I."/>
            <person name="Das B."/>
            <person name="Trinh T."/>
            <person name="Brachmann A."/>
            <person name="Ohm R.A."/>
            <person name="de Bekker C."/>
        </authorList>
    </citation>
    <scope>NUCLEOTIDE SEQUENCE [LARGE SCALE GENOMIC DNA]</scope>
    <source>
        <strain evidence="2 3">EC05</strain>
    </source>
</reference>
<dbReference type="Proteomes" id="UP000562929">
    <property type="component" value="Unassembled WGS sequence"/>
</dbReference>
<organism evidence="2 3">
    <name type="scientific">Ophiocordyceps camponoti-floridani</name>
    <dbReference type="NCBI Taxonomy" id="2030778"/>
    <lineage>
        <taxon>Eukaryota</taxon>
        <taxon>Fungi</taxon>
        <taxon>Dikarya</taxon>
        <taxon>Ascomycota</taxon>
        <taxon>Pezizomycotina</taxon>
        <taxon>Sordariomycetes</taxon>
        <taxon>Hypocreomycetidae</taxon>
        <taxon>Hypocreales</taxon>
        <taxon>Ophiocordycipitaceae</taxon>
        <taxon>Ophiocordyceps</taxon>
    </lineage>
</organism>
<keyword evidence="3" id="KW-1185">Reference proteome</keyword>
<sequence length="333" mass="36954">MNATADASFGPRLSDRFDTLKFEQAVFSIGPSAVLSFASPLGIAILARRQPTFRADALLWSKMTFFFYLAFGWLNWRCGLYPHRLYALESRWLFPDVVAMGSLLYAEHRYSHSPSTMISLYLSVTILLETASIRSLFLRGGLFAFAIVSVAALAVKLLLLALEEIPKLELSAPATGYTAFLGVDDLPSLDHKLDSHRLVSSLKQEWKSVEKPVEHSLAYATFACLQGHRLGWVRTLEKCVWTTPGAWLGALLPLRLEVYLGIAVSKCHYMHHTFRLITSLRGGLVALIFAKASLRVKHSNSPSDLGQLSSLLCLESNLADQLTPILVITPVVF</sequence>
<feature type="transmembrane region" description="Helical" evidence="1">
    <location>
        <begin position="25"/>
        <end position="47"/>
    </location>
</feature>
<feature type="transmembrane region" description="Helical" evidence="1">
    <location>
        <begin position="59"/>
        <end position="76"/>
    </location>
</feature>
<dbReference type="EMBL" id="JAACLJ010000001">
    <property type="protein sequence ID" value="KAF4594455.1"/>
    <property type="molecule type" value="Genomic_DNA"/>
</dbReference>
<accession>A0A8H4QBD7</accession>
<protein>
    <submittedName>
        <fullName evidence="2">ABC transporter atnG</fullName>
    </submittedName>
</protein>
<keyword evidence="1" id="KW-1133">Transmembrane helix</keyword>
<dbReference type="OrthoDB" id="6500128at2759"/>